<reference evidence="1 2" key="1">
    <citation type="journal article" date="2022" name="G3 (Bethesda)">
        <title>Whole-genome sequence and methylome profiling of the almond [Prunus dulcis (Mill.) D.A. Webb] cultivar 'Nonpareil'.</title>
        <authorList>
            <person name="D'Amico-Willman K.M."/>
            <person name="Ouma W.Z."/>
            <person name="Meulia T."/>
            <person name="Sideli G.M."/>
            <person name="Gradziel T.M."/>
            <person name="Fresnedo-Ramirez J."/>
        </authorList>
    </citation>
    <scope>NUCLEOTIDE SEQUENCE [LARGE SCALE GENOMIC DNA]</scope>
    <source>
        <strain evidence="1">Clone GOH B32 T37-40</strain>
    </source>
</reference>
<evidence type="ECO:0000313" key="1">
    <source>
        <dbReference type="EMBL" id="KAI5343670.1"/>
    </source>
</evidence>
<keyword evidence="2" id="KW-1185">Reference proteome</keyword>
<evidence type="ECO:0000313" key="2">
    <source>
        <dbReference type="Proteomes" id="UP001054821"/>
    </source>
</evidence>
<organism evidence="1 2">
    <name type="scientific">Prunus dulcis</name>
    <name type="common">Almond</name>
    <name type="synonym">Amygdalus dulcis</name>
    <dbReference type="NCBI Taxonomy" id="3755"/>
    <lineage>
        <taxon>Eukaryota</taxon>
        <taxon>Viridiplantae</taxon>
        <taxon>Streptophyta</taxon>
        <taxon>Embryophyta</taxon>
        <taxon>Tracheophyta</taxon>
        <taxon>Spermatophyta</taxon>
        <taxon>Magnoliopsida</taxon>
        <taxon>eudicotyledons</taxon>
        <taxon>Gunneridae</taxon>
        <taxon>Pentapetalae</taxon>
        <taxon>rosids</taxon>
        <taxon>fabids</taxon>
        <taxon>Rosales</taxon>
        <taxon>Rosaceae</taxon>
        <taxon>Amygdaloideae</taxon>
        <taxon>Amygdaleae</taxon>
        <taxon>Prunus</taxon>
    </lineage>
</organism>
<gene>
    <name evidence="1" type="ORF">L3X38_011546</name>
</gene>
<dbReference type="PANTHER" id="PTHR31182:SF23">
    <property type="entry name" value="SPLICING FACTOR 3A SUBUNIT"/>
    <property type="match status" value="1"/>
</dbReference>
<accession>A0AAD4WHK8</accession>
<dbReference type="Proteomes" id="UP001054821">
    <property type="component" value="Chromosome 2"/>
</dbReference>
<dbReference type="EMBL" id="JAJFAZ020000002">
    <property type="protein sequence ID" value="KAI5343670.1"/>
    <property type="molecule type" value="Genomic_DNA"/>
</dbReference>
<name>A0AAD4WHK8_PRUDU</name>
<dbReference type="AlphaFoldDB" id="A0AAD4WHK8"/>
<protein>
    <submittedName>
        <fullName evidence="1">Uncharacterized protein</fullName>
    </submittedName>
</protein>
<dbReference type="PANTHER" id="PTHR31182">
    <property type="entry name" value="C2 NT-TYPE DOMAIN-CONTAINING PROTEIN"/>
    <property type="match status" value="1"/>
</dbReference>
<proteinExistence type="predicted"/>
<comment type="caution">
    <text evidence="1">The sequence shown here is derived from an EMBL/GenBank/DDBJ whole genome shotgun (WGS) entry which is preliminary data.</text>
</comment>
<sequence>MQSVDNALLLTKKVRLILYLSAHNLQFYRDDIDFDRRQLSSSHESSFERSERAVGESACTTLVAVIVDWLKSNRNEMPIKCEFDSLVIDGSSEWRTLCDNEAYIERFLEISTLILRPVDAQNGPTKIESNLVMREVKVRGLHKVSMWDFVQVAVVLTRVLEIRFVPEKSFIGFFHPEELENRDFDFLQGAISFDSIWDEIVFLHQNMLAIFNLWSTLALVLTQKDLENSDVEEEVACKGREACKDYIKSFLAAIPIRELLADLKKGLMASTPLHHRLQIEFHCTKLLQSMDEYSVKETAAAAPAMAMALAVA</sequence>